<dbReference type="AlphaFoldDB" id="A0A066ZRC8"/>
<keyword evidence="8" id="KW-1185">Reference proteome</keyword>
<dbReference type="InterPro" id="IPR013656">
    <property type="entry name" value="PAS_4"/>
</dbReference>
<evidence type="ECO:0000313" key="7">
    <source>
        <dbReference type="EMBL" id="KDN96358.1"/>
    </source>
</evidence>
<dbReference type="Pfam" id="PF08448">
    <property type="entry name" value="PAS_4"/>
    <property type="match status" value="1"/>
</dbReference>
<comment type="cofactor">
    <cofactor evidence="1">
        <name>Mg(2+)</name>
        <dbReference type="ChEBI" id="CHEBI:18420"/>
    </cofactor>
</comment>
<evidence type="ECO:0000259" key="3">
    <source>
        <dbReference type="PROSITE" id="PS50112"/>
    </source>
</evidence>
<dbReference type="SUPFAM" id="SSF55073">
    <property type="entry name" value="Nucleotide cyclase"/>
    <property type="match status" value="1"/>
</dbReference>
<dbReference type="SMART" id="SM00091">
    <property type="entry name" value="PAS"/>
    <property type="match status" value="4"/>
</dbReference>
<dbReference type="EMBL" id="JMIU01000001">
    <property type="protein sequence ID" value="KDN96358.1"/>
    <property type="molecule type" value="Genomic_DNA"/>
</dbReference>
<keyword evidence="2" id="KW-1133">Transmembrane helix</keyword>
<dbReference type="GO" id="GO:0003824">
    <property type="term" value="F:catalytic activity"/>
    <property type="evidence" value="ECO:0007669"/>
    <property type="project" value="UniProtKB-ARBA"/>
</dbReference>
<dbReference type="NCBIfam" id="TIGR00254">
    <property type="entry name" value="GGDEF"/>
    <property type="match status" value="1"/>
</dbReference>
<dbReference type="InterPro" id="IPR001610">
    <property type="entry name" value="PAC"/>
</dbReference>
<dbReference type="FunFam" id="3.30.70.270:FF:000001">
    <property type="entry name" value="Diguanylate cyclase domain protein"/>
    <property type="match status" value="1"/>
</dbReference>
<dbReference type="RefSeq" id="WP_051623117.1">
    <property type="nucleotide sequence ID" value="NZ_AP020335.1"/>
</dbReference>
<name>A0A066ZRC8_HYDMR</name>
<feature type="domain" description="PAS" evidence="3">
    <location>
        <begin position="58"/>
        <end position="103"/>
    </location>
</feature>
<evidence type="ECO:0000259" key="5">
    <source>
        <dbReference type="PROSITE" id="PS50883"/>
    </source>
</evidence>
<dbReference type="InterPro" id="IPR035919">
    <property type="entry name" value="EAL_sf"/>
</dbReference>
<feature type="domain" description="PAS" evidence="3">
    <location>
        <begin position="381"/>
        <end position="451"/>
    </location>
</feature>
<feature type="domain" description="PAC" evidence="4">
    <location>
        <begin position="327"/>
        <end position="380"/>
    </location>
</feature>
<dbReference type="InterPro" id="IPR043128">
    <property type="entry name" value="Rev_trsase/Diguanyl_cyclase"/>
</dbReference>
<dbReference type="PANTHER" id="PTHR44757:SF2">
    <property type="entry name" value="BIOFILM ARCHITECTURE MAINTENANCE PROTEIN MBAA"/>
    <property type="match status" value="1"/>
</dbReference>
<evidence type="ECO:0008006" key="9">
    <source>
        <dbReference type="Google" id="ProtNLM"/>
    </source>
</evidence>
<evidence type="ECO:0000256" key="2">
    <source>
        <dbReference type="SAM" id="Phobius"/>
    </source>
</evidence>
<keyword evidence="2" id="KW-0812">Transmembrane</keyword>
<dbReference type="PANTHER" id="PTHR44757">
    <property type="entry name" value="DIGUANYLATE CYCLASE DGCP"/>
    <property type="match status" value="1"/>
</dbReference>
<dbReference type="Pfam" id="PF00563">
    <property type="entry name" value="EAL"/>
    <property type="match status" value="1"/>
</dbReference>
<dbReference type="STRING" id="28885.EI16_08775"/>
<feature type="domain" description="EAL" evidence="5">
    <location>
        <begin position="800"/>
        <end position="1054"/>
    </location>
</feature>
<feature type="domain" description="GGDEF" evidence="6">
    <location>
        <begin position="658"/>
        <end position="791"/>
    </location>
</feature>
<organism evidence="7 8">
    <name type="scientific">Hydrogenovibrio marinus</name>
    <dbReference type="NCBI Taxonomy" id="28885"/>
    <lineage>
        <taxon>Bacteria</taxon>
        <taxon>Pseudomonadati</taxon>
        <taxon>Pseudomonadota</taxon>
        <taxon>Gammaproteobacteria</taxon>
        <taxon>Thiotrichales</taxon>
        <taxon>Piscirickettsiaceae</taxon>
        <taxon>Hydrogenovibrio</taxon>
    </lineage>
</organism>
<dbReference type="SMART" id="SM00052">
    <property type="entry name" value="EAL"/>
    <property type="match status" value="1"/>
</dbReference>
<evidence type="ECO:0000313" key="8">
    <source>
        <dbReference type="Proteomes" id="UP000027341"/>
    </source>
</evidence>
<feature type="domain" description="PAC" evidence="4">
    <location>
        <begin position="574"/>
        <end position="626"/>
    </location>
</feature>
<dbReference type="InterPro" id="IPR052155">
    <property type="entry name" value="Biofilm_reg_signaling"/>
</dbReference>
<feature type="transmembrane region" description="Helical" evidence="2">
    <location>
        <begin position="203"/>
        <end position="223"/>
    </location>
</feature>
<protein>
    <recommendedName>
        <fullName evidence="9">Diguanylate cyclase</fullName>
    </recommendedName>
</protein>
<feature type="domain" description="PAS" evidence="3">
    <location>
        <begin position="238"/>
        <end position="294"/>
    </location>
</feature>
<reference evidence="7 8" key="1">
    <citation type="submission" date="2014-04" db="EMBL/GenBank/DDBJ databases">
        <title>Draft genome sequence of Hydrogenovibrio marinus MH-110, a model organism for aerobic H2 metabolism.</title>
        <authorList>
            <person name="Cha H.J."/>
            <person name="Jo B.H."/>
            <person name="Hwang B.H."/>
        </authorList>
    </citation>
    <scope>NUCLEOTIDE SEQUENCE [LARGE SCALE GENOMIC DNA]</scope>
    <source>
        <strain evidence="7 8">MH-110</strain>
    </source>
</reference>
<dbReference type="InterPro" id="IPR001633">
    <property type="entry name" value="EAL_dom"/>
</dbReference>
<evidence type="ECO:0000259" key="4">
    <source>
        <dbReference type="PROSITE" id="PS50113"/>
    </source>
</evidence>
<dbReference type="Pfam" id="PF00990">
    <property type="entry name" value="GGDEF"/>
    <property type="match status" value="1"/>
</dbReference>
<dbReference type="Gene3D" id="3.30.70.270">
    <property type="match status" value="1"/>
</dbReference>
<accession>A0A066ZRC8</accession>
<gene>
    <name evidence="7" type="ORF">EI16_08775</name>
</gene>
<sequence length="1074" mass="122373">MELIELNGGDQDEMEVRMIWSHMYFSLERQQVQKLRWMASLFLCFLCWFPLSSSAKAALPDFKDVFEQQNVVMLIIDPQSGQIIDANPAAMQFYGYNKSELLSMHIQQINQLSKEQVAVERQLAETQGRNYFIFRHKLANGNIRTVEVHSEPYKINGKNYLLSMINDISSVRTKNKDLWTYQTLLEKMVDKQKLQIAAEKQRLVHYLLAAVVLQMLVIGYLLYDIRRCQQLQKELNTVAGTLGRIMNAATEVAIIATDTRGYITSFNAGAEKLLGYGAEEMIGKQTPHAFHIEDEVKRKRKQIEKEIGALESDMQVFTWQSEKDGGVEGEWTYLRKDGKRVPVNLVVTPIYADDDKTIIGYLGISRDISKLKESQHALLQAQNQLRATLDAIPDMLFEVNNDGHMTNYHTAVTNKLYLPPSEFLGKCYQDVLPSNVVEVCDAAFDEAREKGRSRGKQYEMFTPSGKCHFELSVSCKLNAHQECSFVVLVRDITERFNAQQHLRLIGNVFNHAREGITITDIDGNIVDVNKGFTDITGYQREEVLGKNPRMLKSNLQSADFYKEMWKDISEKGFWTGEMWNRHKSGEVYAEVITVSAIYDDKGHVQNYMGIFTDVTSIKENQKRLEHIAHYDVLTQLPNRVLLADRLQQSIIHADRNDKSLAVLFVDLDGFKEVNDLYGHDVGDQLLVKVSERMQASLRAEDTLARLGGDEFVAVLVDLESPQFCEPVLERMLMSVSEPILIGAHLVKVSASIGVALYPNDLSDADLLIRHADQAMYQAKQEGKNRFRFFDVDQDAIVKSQTALLSEIRNAILENQFVLYYQPKADLEAAEVCGAEALIRWEHPVRGLLYPDEFLPVIHDHPLSVDLDEWVMRTAIEQWDSWHQQGLNIPISINISARSLLEKDFKDRIQHCLGRFPAINSSALSFEVLETTALEDVHHVGDLMRFCHKLGLEFALDDFGTGYSSLTYLRHLPARMIKIDQSFVRDMLEDRDDMAIVDGILKLTQAFGRDVIAEGVETLEHCQRLYAMGCPKVQGYVIARPIKSEDFPNWVKVVSRSAIQHLSDVVKDPSPSDKP</sequence>
<dbReference type="Pfam" id="PF13426">
    <property type="entry name" value="PAS_9"/>
    <property type="match status" value="3"/>
</dbReference>
<evidence type="ECO:0000259" key="6">
    <source>
        <dbReference type="PROSITE" id="PS50887"/>
    </source>
</evidence>
<dbReference type="SMART" id="SM00267">
    <property type="entry name" value="GGDEF"/>
    <property type="match status" value="1"/>
</dbReference>
<dbReference type="PROSITE" id="PS50112">
    <property type="entry name" value="PAS"/>
    <property type="match status" value="4"/>
</dbReference>
<proteinExistence type="predicted"/>
<dbReference type="InterPro" id="IPR000700">
    <property type="entry name" value="PAS-assoc_C"/>
</dbReference>
<dbReference type="Gene3D" id="3.30.450.20">
    <property type="entry name" value="PAS domain"/>
    <property type="match status" value="4"/>
</dbReference>
<dbReference type="SUPFAM" id="SSF141868">
    <property type="entry name" value="EAL domain-like"/>
    <property type="match status" value="1"/>
</dbReference>
<dbReference type="InterPro" id="IPR035965">
    <property type="entry name" value="PAS-like_dom_sf"/>
</dbReference>
<evidence type="ECO:0000256" key="1">
    <source>
        <dbReference type="ARBA" id="ARBA00001946"/>
    </source>
</evidence>
<dbReference type="PROSITE" id="PS50113">
    <property type="entry name" value="PAC"/>
    <property type="match status" value="2"/>
</dbReference>
<dbReference type="PROSITE" id="PS50887">
    <property type="entry name" value="GGDEF"/>
    <property type="match status" value="1"/>
</dbReference>
<dbReference type="SUPFAM" id="SSF55785">
    <property type="entry name" value="PYP-like sensor domain (PAS domain)"/>
    <property type="match status" value="4"/>
</dbReference>
<comment type="caution">
    <text evidence="7">The sequence shown here is derived from an EMBL/GenBank/DDBJ whole genome shotgun (WGS) entry which is preliminary data.</text>
</comment>
<dbReference type="CDD" id="cd00130">
    <property type="entry name" value="PAS"/>
    <property type="match status" value="4"/>
</dbReference>
<dbReference type="SMART" id="SM00086">
    <property type="entry name" value="PAC"/>
    <property type="match status" value="3"/>
</dbReference>
<dbReference type="InterPro" id="IPR000014">
    <property type="entry name" value="PAS"/>
</dbReference>
<feature type="domain" description="PAS" evidence="3">
    <location>
        <begin position="501"/>
        <end position="547"/>
    </location>
</feature>
<dbReference type="NCBIfam" id="TIGR00229">
    <property type="entry name" value="sensory_box"/>
    <property type="match status" value="4"/>
</dbReference>
<dbReference type="CDD" id="cd01948">
    <property type="entry name" value="EAL"/>
    <property type="match status" value="1"/>
</dbReference>
<dbReference type="InterPro" id="IPR000160">
    <property type="entry name" value="GGDEF_dom"/>
</dbReference>
<dbReference type="CDD" id="cd01949">
    <property type="entry name" value="GGDEF"/>
    <property type="match status" value="1"/>
</dbReference>
<keyword evidence="2" id="KW-0472">Membrane</keyword>
<dbReference type="PROSITE" id="PS50883">
    <property type="entry name" value="EAL"/>
    <property type="match status" value="1"/>
</dbReference>
<dbReference type="InterPro" id="IPR029787">
    <property type="entry name" value="Nucleotide_cyclase"/>
</dbReference>
<dbReference type="Proteomes" id="UP000027341">
    <property type="component" value="Unassembled WGS sequence"/>
</dbReference>
<dbReference type="Gene3D" id="3.20.20.450">
    <property type="entry name" value="EAL domain"/>
    <property type="match status" value="1"/>
</dbReference>